<sequence>MNCDRHTNFCAVLACKAVRFAPDFCLICEKAFSSTSCVNLPGKKNVNPSENNSFESFT</sequence>
<dbReference type="AlphaFoldDB" id="A0A087TNC9"/>
<protein>
    <submittedName>
        <fullName evidence="1">Uncharacterized protein</fullName>
    </submittedName>
</protein>
<keyword evidence="2" id="KW-1185">Reference proteome</keyword>
<feature type="non-terminal residue" evidence="1">
    <location>
        <position position="58"/>
    </location>
</feature>
<proteinExistence type="predicted"/>
<name>A0A087TNC9_STEMI</name>
<evidence type="ECO:0000313" key="2">
    <source>
        <dbReference type="Proteomes" id="UP000054359"/>
    </source>
</evidence>
<accession>A0A087TNC9</accession>
<gene>
    <name evidence="1" type="ORF">X975_22366</name>
</gene>
<dbReference type="Proteomes" id="UP000054359">
    <property type="component" value="Unassembled WGS sequence"/>
</dbReference>
<organism evidence="1 2">
    <name type="scientific">Stegodyphus mimosarum</name>
    <name type="common">African social velvet spider</name>
    <dbReference type="NCBI Taxonomy" id="407821"/>
    <lineage>
        <taxon>Eukaryota</taxon>
        <taxon>Metazoa</taxon>
        <taxon>Ecdysozoa</taxon>
        <taxon>Arthropoda</taxon>
        <taxon>Chelicerata</taxon>
        <taxon>Arachnida</taxon>
        <taxon>Araneae</taxon>
        <taxon>Araneomorphae</taxon>
        <taxon>Entelegynae</taxon>
        <taxon>Eresoidea</taxon>
        <taxon>Eresidae</taxon>
        <taxon>Stegodyphus</taxon>
    </lineage>
</organism>
<reference evidence="1 2" key="1">
    <citation type="submission" date="2013-11" db="EMBL/GenBank/DDBJ databases">
        <title>Genome sequencing of Stegodyphus mimosarum.</title>
        <authorList>
            <person name="Bechsgaard J."/>
        </authorList>
    </citation>
    <scope>NUCLEOTIDE SEQUENCE [LARGE SCALE GENOMIC DNA]</scope>
</reference>
<evidence type="ECO:0000313" key="1">
    <source>
        <dbReference type="EMBL" id="KFM66618.1"/>
    </source>
</evidence>
<dbReference type="EMBL" id="KK116032">
    <property type="protein sequence ID" value="KFM66618.1"/>
    <property type="molecule type" value="Genomic_DNA"/>
</dbReference>